<evidence type="ECO:0000313" key="2">
    <source>
        <dbReference type="Proteomes" id="UP000241201"/>
    </source>
</evidence>
<reference evidence="2" key="1">
    <citation type="submission" date="2018-03" db="EMBL/GenBank/DDBJ databases">
        <title>Lachnoclostridium SNUG30370 gen.nov., sp.nov., isolated from human faeces.</title>
        <authorList>
            <person name="Seo B."/>
            <person name="Jeon K."/>
            <person name="Ko G."/>
        </authorList>
    </citation>
    <scope>NUCLEOTIDE SEQUENCE [LARGE SCALE GENOMIC DNA]</scope>
    <source>
        <strain evidence="2">SNUG30370</strain>
    </source>
</reference>
<dbReference type="Pfam" id="PF08282">
    <property type="entry name" value="Hydrolase_3"/>
    <property type="match status" value="1"/>
</dbReference>
<dbReference type="InterPro" id="IPR006379">
    <property type="entry name" value="HAD-SF_hydro_IIB"/>
</dbReference>
<dbReference type="AlphaFoldDB" id="A0A2T3FS79"/>
<dbReference type="GO" id="GO:0005829">
    <property type="term" value="C:cytosol"/>
    <property type="evidence" value="ECO:0007669"/>
    <property type="project" value="TreeGrafter"/>
</dbReference>
<dbReference type="SFLD" id="SFLDG01140">
    <property type="entry name" value="C2.B:_Phosphomannomutase_and_P"/>
    <property type="match status" value="1"/>
</dbReference>
<dbReference type="PROSITE" id="PS01228">
    <property type="entry name" value="COF_1"/>
    <property type="match status" value="1"/>
</dbReference>
<evidence type="ECO:0000313" key="1">
    <source>
        <dbReference type="EMBL" id="PST38109.1"/>
    </source>
</evidence>
<organism evidence="1 2">
    <name type="scientific">Faecalibacillus faecis</name>
    <dbReference type="NCBI Taxonomy" id="1982628"/>
    <lineage>
        <taxon>Bacteria</taxon>
        <taxon>Bacillati</taxon>
        <taxon>Bacillota</taxon>
        <taxon>Erysipelotrichia</taxon>
        <taxon>Erysipelotrichales</taxon>
        <taxon>Coprobacillaceae</taxon>
        <taxon>Faecalibacillus</taxon>
    </lineage>
</organism>
<dbReference type="SUPFAM" id="SSF56784">
    <property type="entry name" value="HAD-like"/>
    <property type="match status" value="1"/>
</dbReference>
<proteinExistence type="predicted"/>
<dbReference type="Gene3D" id="3.40.50.1000">
    <property type="entry name" value="HAD superfamily/HAD-like"/>
    <property type="match status" value="1"/>
</dbReference>
<dbReference type="Proteomes" id="UP000241201">
    <property type="component" value="Unassembled WGS sequence"/>
</dbReference>
<dbReference type="PANTHER" id="PTHR10000:SF25">
    <property type="entry name" value="PHOSPHATASE YKRA-RELATED"/>
    <property type="match status" value="1"/>
</dbReference>
<dbReference type="NCBIfam" id="TIGR01484">
    <property type="entry name" value="HAD-SF-IIB"/>
    <property type="match status" value="1"/>
</dbReference>
<sequence length="258" mass="29169">MVKAIFFDIDGTLVSFKNHQIPQSTFDALYKLKEKGIKLFIATGRGKDGLDVLNDFPFDGYITLNGQYCYTNDQIIYSNTIKKEDLQALLDYLEDHQVPCGFTEENTKYFNYRDKRVDAIHAITHNDDHPAGDCSHVIDKSIYQIMCFVDEKEEKEILSHMPHCISARWHPTFCDISPIGGTKQLGIDQFLEYYGLDLKDTMAFGDGGNDKQMLQHVSLAIAMGNAGDELKSIADFVTKDVDDDGVAYALKHYGLIDL</sequence>
<dbReference type="PANTHER" id="PTHR10000">
    <property type="entry name" value="PHOSPHOSERINE PHOSPHATASE"/>
    <property type="match status" value="1"/>
</dbReference>
<dbReference type="RefSeq" id="WP_106988616.1">
    <property type="nucleotide sequence ID" value="NZ_DAWBWI010000097.1"/>
</dbReference>
<dbReference type="InterPro" id="IPR023214">
    <property type="entry name" value="HAD_sf"/>
</dbReference>
<protein>
    <submittedName>
        <fullName evidence="1">Cof-type HAD-IIB family hydrolase</fullName>
    </submittedName>
</protein>
<gene>
    <name evidence="1" type="ORF">C7U55_11075</name>
</gene>
<dbReference type="GeneID" id="77471625"/>
<dbReference type="SFLD" id="SFLDS00003">
    <property type="entry name" value="Haloacid_Dehalogenase"/>
    <property type="match status" value="1"/>
</dbReference>
<dbReference type="InterPro" id="IPR000150">
    <property type="entry name" value="Cof"/>
</dbReference>
<dbReference type="EMBL" id="PYLP01000018">
    <property type="protein sequence ID" value="PST38109.1"/>
    <property type="molecule type" value="Genomic_DNA"/>
</dbReference>
<dbReference type="NCBIfam" id="TIGR00099">
    <property type="entry name" value="Cof-subfamily"/>
    <property type="match status" value="1"/>
</dbReference>
<dbReference type="Gene3D" id="3.30.1240.10">
    <property type="match status" value="1"/>
</dbReference>
<dbReference type="InterPro" id="IPR036412">
    <property type="entry name" value="HAD-like_sf"/>
</dbReference>
<keyword evidence="2" id="KW-1185">Reference proteome</keyword>
<dbReference type="SFLD" id="SFLDG01144">
    <property type="entry name" value="C2.B.4:_PGP_Like"/>
    <property type="match status" value="1"/>
</dbReference>
<name>A0A2T3FS79_9FIRM</name>
<dbReference type="GO" id="GO:0016791">
    <property type="term" value="F:phosphatase activity"/>
    <property type="evidence" value="ECO:0007669"/>
    <property type="project" value="TreeGrafter"/>
</dbReference>
<dbReference type="GO" id="GO:0000287">
    <property type="term" value="F:magnesium ion binding"/>
    <property type="evidence" value="ECO:0007669"/>
    <property type="project" value="TreeGrafter"/>
</dbReference>
<keyword evidence="1" id="KW-0378">Hydrolase</keyword>
<accession>A0A2T3FS79</accession>
<comment type="caution">
    <text evidence="1">The sequence shown here is derived from an EMBL/GenBank/DDBJ whole genome shotgun (WGS) entry which is preliminary data.</text>
</comment>